<dbReference type="EMBL" id="CAJPIZ010001915">
    <property type="protein sequence ID" value="CAG2104258.1"/>
    <property type="molecule type" value="Genomic_DNA"/>
</dbReference>
<dbReference type="OrthoDB" id="6478931at2759"/>
<gene>
    <name evidence="1" type="ORF">OSB1V03_LOCUS4278</name>
</gene>
<reference evidence="1" key="1">
    <citation type="submission" date="2020-11" db="EMBL/GenBank/DDBJ databases">
        <authorList>
            <person name="Tran Van P."/>
        </authorList>
    </citation>
    <scope>NUCLEOTIDE SEQUENCE</scope>
</reference>
<dbReference type="Proteomes" id="UP000759131">
    <property type="component" value="Unassembled WGS sequence"/>
</dbReference>
<organism evidence="1">
    <name type="scientific">Medioppia subpectinata</name>
    <dbReference type="NCBI Taxonomy" id="1979941"/>
    <lineage>
        <taxon>Eukaryota</taxon>
        <taxon>Metazoa</taxon>
        <taxon>Ecdysozoa</taxon>
        <taxon>Arthropoda</taxon>
        <taxon>Chelicerata</taxon>
        <taxon>Arachnida</taxon>
        <taxon>Acari</taxon>
        <taxon>Acariformes</taxon>
        <taxon>Sarcoptiformes</taxon>
        <taxon>Oribatida</taxon>
        <taxon>Brachypylina</taxon>
        <taxon>Oppioidea</taxon>
        <taxon>Oppiidae</taxon>
        <taxon>Medioppia</taxon>
    </lineage>
</organism>
<accession>A0A7R9PWS8</accession>
<evidence type="ECO:0000313" key="2">
    <source>
        <dbReference type="Proteomes" id="UP000759131"/>
    </source>
</evidence>
<proteinExistence type="predicted"/>
<keyword evidence="2" id="KW-1185">Reference proteome</keyword>
<name>A0A7R9PWS8_9ACAR</name>
<dbReference type="EMBL" id="OC856490">
    <property type="protein sequence ID" value="CAD7623828.1"/>
    <property type="molecule type" value="Genomic_DNA"/>
</dbReference>
<sequence>MTEQVYREEQQQSSWGSFWESFAALFQKQEQTYVPQVQQVLEQKRGSVLKAVYAPQIEVYYWGPAIQNGQLGHLALRIIDDDEDIYISHWPRKWYKFIMSESAQKSSFLFDVEDEAKIRRMVSDNSDIRAAIEGLERLGSSTYITVMRSSDEYIAGQRSSAVIAMSTWIAKPAHRPYRRLFGYLAQNPVIPVIDRLRVEAFAARLTGPTIGYYCLDLFPMNSNELCHYVYVCCACYLLIVVYAPQVEVYYWGPSIKNLQIGHLALRIIDDEEDIYISHWPKVTIKCLNSEPAHKLSFINDMEDE</sequence>
<feature type="non-terminal residue" evidence="1">
    <location>
        <position position="1"/>
    </location>
</feature>
<evidence type="ECO:0000313" key="1">
    <source>
        <dbReference type="EMBL" id="CAD7623828.1"/>
    </source>
</evidence>
<protein>
    <submittedName>
        <fullName evidence="1">Uncharacterized protein</fullName>
    </submittedName>
</protein>
<dbReference type="AlphaFoldDB" id="A0A7R9PWS8"/>